<gene>
    <name evidence="2" type="ORF">SAMN05216234_10318</name>
</gene>
<dbReference type="RefSeq" id="WP_092910359.1">
    <property type="nucleotide sequence ID" value="NZ_CP136592.1"/>
</dbReference>
<proteinExistence type="predicted"/>
<evidence type="ECO:0000313" key="3">
    <source>
        <dbReference type="Proteomes" id="UP000199227"/>
    </source>
</evidence>
<dbReference type="OrthoDB" id="11310at2"/>
<evidence type="ECO:0000313" key="2">
    <source>
        <dbReference type="EMBL" id="SFO96325.1"/>
    </source>
</evidence>
<dbReference type="Proteomes" id="UP000199227">
    <property type="component" value="Unassembled WGS sequence"/>
</dbReference>
<dbReference type="EMBL" id="FOXB01000003">
    <property type="protein sequence ID" value="SFO96325.1"/>
    <property type="molecule type" value="Genomic_DNA"/>
</dbReference>
<feature type="signal peptide" evidence="1">
    <location>
        <begin position="1"/>
        <end position="20"/>
    </location>
</feature>
<organism evidence="2 3">
    <name type="scientific">Hydrogenimonas thermophila</name>
    <dbReference type="NCBI Taxonomy" id="223786"/>
    <lineage>
        <taxon>Bacteria</taxon>
        <taxon>Pseudomonadati</taxon>
        <taxon>Campylobacterota</taxon>
        <taxon>Epsilonproteobacteria</taxon>
        <taxon>Campylobacterales</taxon>
        <taxon>Hydrogenimonadaceae</taxon>
        <taxon>Hydrogenimonas</taxon>
    </lineage>
</organism>
<evidence type="ECO:0000256" key="1">
    <source>
        <dbReference type="SAM" id="SignalP"/>
    </source>
</evidence>
<feature type="chain" id="PRO_5011653452" evidence="1">
    <location>
        <begin position="21"/>
        <end position="255"/>
    </location>
</feature>
<reference evidence="2 3" key="1">
    <citation type="submission" date="2016-10" db="EMBL/GenBank/DDBJ databases">
        <authorList>
            <person name="de Groot N.N."/>
        </authorList>
    </citation>
    <scope>NUCLEOTIDE SEQUENCE [LARGE SCALE GENOMIC DNA]</scope>
    <source>
        <strain evidence="2 3">EP1-55-1</strain>
    </source>
</reference>
<dbReference type="NCBIfam" id="TIGR04219">
    <property type="entry name" value="OMP_w_GlyGly"/>
    <property type="match status" value="1"/>
</dbReference>
<accession>A0A1I5LGJ5</accession>
<dbReference type="AlphaFoldDB" id="A0A1I5LGJ5"/>
<keyword evidence="1" id="KW-0732">Signal</keyword>
<keyword evidence="3" id="KW-1185">Reference proteome</keyword>
<protein>
    <submittedName>
        <fullName evidence="2">Outer membrane protein</fullName>
    </submittedName>
</protein>
<name>A0A1I5LGJ5_9BACT</name>
<dbReference type="STRING" id="223786.SAMN05216234_10318"/>
<dbReference type="InterPro" id="IPR026387">
    <property type="entry name" value="OMP_w_GlyGly"/>
</dbReference>
<sequence length="255" mass="28549">MKKVSLITSAVIALTTSAMADNIGGEVAIGLWNHDPSGWIQNPANTSDTNKVDLDKDLNLNTKSEVYIRAKIEHPIPLFPNIRVAYTQVNSNGNTADLTKTFNFGNKTFTVGSTIKTDIQLNSFDTSLYYEIIDIGFDADLGITFRYIDGYTEIYAINNNLNQRIDTQVLFPMIYANVRVPLPFLDNLSIGAEGNYITYDGSIIYDLQADVRYEFFMGLGVEAGYRAQKYKFDDIDNTSSDIDIEGFFIGAVWDF</sequence>